<feature type="region of interest" description="Disordered" evidence="5">
    <location>
        <begin position="195"/>
        <end position="299"/>
    </location>
</feature>
<dbReference type="InterPro" id="IPR037525">
    <property type="entry name" value="Velvet_dom"/>
</dbReference>
<proteinExistence type="predicted"/>
<gene>
    <name evidence="7" type="ORF">BG015_007943</name>
</gene>
<dbReference type="GO" id="GO:0005634">
    <property type="term" value="C:nucleus"/>
    <property type="evidence" value="ECO:0007669"/>
    <property type="project" value="UniProtKB-SubCell"/>
</dbReference>
<dbReference type="Pfam" id="PF11754">
    <property type="entry name" value="Velvet"/>
    <property type="match status" value="2"/>
</dbReference>
<dbReference type="Proteomes" id="UP000748756">
    <property type="component" value="Unassembled WGS sequence"/>
</dbReference>
<protein>
    <recommendedName>
        <fullName evidence="6">Velvet domain-containing protein</fullName>
    </recommendedName>
</protein>
<keyword evidence="3" id="KW-0804">Transcription</keyword>
<dbReference type="Gene3D" id="2.60.40.3960">
    <property type="entry name" value="Velvet domain"/>
    <property type="match status" value="1"/>
</dbReference>
<feature type="compositionally biased region" description="Low complexity" evidence="5">
    <location>
        <begin position="571"/>
        <end position="582"/>
    </location>
</feature>
<feature type="region of interest" description="Disordered" evidence="5">
    <location>
        <begin position="557"/>
        <end position="601"/>
    </location>
</feature>
<evidence type="ECO:0000256" key="2">
    <source>
        <dbReference type="ARBA" id="ARBA00023015"/>
    </source>
</evidence>
<evidence type="ECO:0000256" key="3">
    <source>
        <dbReference type="ARBA" id="ARBA00023163"/>
    </source>
</evidence>
<feature type="domain" description="Velvet" evidence="6">
    <location>
        <begin position="23"/>
        <end position="194"/>
    </location>
</feature>
<organism evidence="7 8">
    <name type="scientific">Linnemannia schmuckeri</name>
    <dbReference type="NCBI Taxonomy" id="64567"/>
    <lineage>
        <taxon>Eukaryota</taxon>
        <taxon>Fungi</taxon>
        <taxon>Fungi incertae sedis</taxon>
        <taxon>Mucoromycota</taxon>
        <taxon>Mortierellomycotina</taxon>
        <taxon>Mortierellomycetes</taxon>
        <taxon>Mortierellales</taxon>
        <taxon>Mortierellaceae</taxon>
        <taxon>Linnemannia</taxon>
    </lineage>
</organism>
<evidence type="ECO:0000256" key="4">
    <source>
        <dbReference type="ARBA" id="ARBA00023242"/>
    </source>
</evidence>
<dbReference type="OrthoDB" id="5599552at2759"/>
<keyword evidence="4" id="KW-0539">Nucleus</keyword>
<evidence type="ECO:0000256" key="5">
    <source>
        <dbReference type="SAM" id="MobiDB-lite"/>
    </source>
</evidence>
<dbReference type="InterPro" id="IPR021740">
    <property type="entry name" value="Velvet"/>
</dbReference>
<evidence type="ECO:0000313" key="7">
    <source>
        <dbReference type="EMBL" id="KAF9150244.1"/>
    </source>
</evidence>
<dbReference type="PANTHER" id="PTHR33572:SF18">
    <property type="entry name" value="SPORE DEVELOPMENT REGULATOR VOSA"/>
    <property type="match status" value="1"/>
</dbReference>
<evidence type="ECO:0000259" key="6">
    <source>
        <dbReference type="PROSITE" id="PS51821"/>
    </source>
</evidence>
<name>A0A9P5S0E4_9FUNG</name>
<comment type="subcellular location">
    <subcellularLocation>
        <location evidence="1">Nucleus</location>
    </subcellularLocation>
</comment>
<keyword evidence="2" id="KW-0805">Transcription regulation</keyword>
<feature type="region of interest" description="Disordered" evidence="5">
    <location>
        <begin position="496"/>
        <end position="544"/>
    </location>
</feature>
<comment type="caution">
    <text evidence="7">The sequence shown here is derived from an EMBL/GenBank/DDBJ whole genome shotgun (WGS) entry which is preliminary data.</text>
</comment>
<feature type="compositionally biased region" description="Basic and acidic residues" evidence="5">
    <location>
        <begin position="231"/>
        <end position="246"/>
    </location>
</feature>
<reference evidence="7" key="1">
    <citation type="journal article" date="2020" name="Fungal Divers.">
        <title>Resolving the Mortierellaceae phylogeny through synthesis of multi-gene phylogenetics and phylogenomics.</title>
        <authorList>
            <person name="Vandepol N."/>
            <person name="Liber J."/>
            <person name="Desiro A."/>
            <person name="Na H."/>
            <person name="Kennedy M."/>
            <person name="Barry K."/>
            <person name="Grigoriev I.V."/>
            <person name="Miller A.N."/>
            <person name="O'Donnell K."/>
            <person name="Stajich J.E."/>
            <person name="Bonito G."/>
        </authorList>
    </citation>
    <scope>NUCLEOTIDE SEQUENCE</scope>
    <source>
        <strain evidence="7">NRRL 6426</strain>
    </source>
</reference>
<evidence type="ECO:0000313" key="8">
    <source>
        <dbReference type="Proteomes" id="UP000748756"/>
    </source>
</evidence>
<dbReference type="AlphaFoldDB" id="A0A9P5S0E4"/>
<dbReference type="InterPro" id="IPR038491">
    <property type="entry name" value="Velvet_dom_sf"/>
</dbReference>
<feature type="compositionally biased region" description="Polar residues" evidence="5">
    <location>
        <begin position="510"/>
        <end position="537"/>
    </location>
</feature>
<sequence>MVKPTTHSAYCFVSGQSDPSKTATSSKFILSIRQQPQRAKVCGVKERDRRPIDPPPIIQIKLAEPSTDKNKDYLQSPYLFMCCNLVHANEPEGEIVAPAHRALAGTVVSSLNRLKDVDNSDGGFFVFGDMSARIEGRFRLRFTLFELVEGQVVHVMSIASNPVTVHSSKTFPGMCESTFLSRSFSDQGVRIRIRKDHHVKPKRPVNEFSDADEEEENHTSIAMHSPPSSCHDGDPSDHDSGHDAQPAKRTKASTSSSSAAAVSTSSKPISIASRSRHHRSKSRYFSEEASGRTSPSSPGPYVAFGSASTWGRHHPYRLYLSPRRYEDPRYSASLRFRDPYYEQERPSAFYEGHHIESNSRRYEHPSFARTALVHHPREIRGGRQEHDCPVEYAAQRERSRSFGHPRYTSTSSIDYFHQPFEGHGPYWVEGHPVYFHGPEPPAHAITLAHSPSASFTSPQGTPLCHATPLSKNNKSQAAQSARYGFPAALLNDEEMEDVPSDKQQGVFYSRTPSMSSQHSESNFSPPHPFSQSDSHPATMNHGPGFYQETLLMRDTRLHTPTSPHTYDHHASNASSRSSLNSAGGDERIHLPPIHTLSTHSPVTSLKSLASILPPTCAFS</sequence>
<evidence type="ECO:0000256" key="1">
    <source>
        <dbReference type="ARBA" id="ARBA00004123"/>
    </source>
</evidence>
<dbReference type="EMBL" id="JAAAUQ010000438">
    <property type="protein sequence ID" value="KAF9150244.1"/>
    <property type="molecule type" value="Genomic_DNA"/>
</dbReference>
<feature type="compositionally biased region" description="Low complexity" evidence="5">
    <location>
        <begin position="252"/>
        <end position="267"/>
    </location>
</feature>
<dbReference type="PROSITE" id="PS51821">
    <property type="entry name" value="VELVET"/>
    <property type="match status" value="1"/>
</dbReference>
<keyword evidence="8" id="KW-1185">Reference proteome</keyword>
<accession>A0A9P5S0E4</accession>
<dbReference type="PANTHER" id="PTHR33572">
    <property type="entry name" value="SPORE DEVELOPMENT REGULATOR VOSA"/>
    <property type="match status" value="1"/>
</dbReference>